<dbReference type="InterPro" id="IPR005135">
    <property type="entry name" value="Endo/exonuclease/phosphatase"/>
</dbReference>
<keyword evidence="2" id="KW-0472">Membrane</keyword>
<evidence type="ECO:0000256" key="1">
    <source>
        <dbReference type="SAM" id="MobiDB-lite"/>
    </source>
</evidence>
<reference evidence="5" key="1">
    <citation type="submission" date="2015-02" db="EMBL/GenBank/DDBJ databases">
        <authorList>
            <person name="Gon?alves P."/>
        </authorList>
    </citation>
    <scope>NUCLEOTIDE SEQUENCE [LARGE SCALE GENOMIC DNA]</scope>
</reference>
<dbReference type="PANTHER" id="PTHR12121:SF36">
    <property type="entry name" value="ENDONUCLEASE_EXONUCLEASE_PHOSPHATASE DOMAIN-CONTAINING PROTEIN"/>
    <property type="match status" value="1"/>
</dbReference>
<dbReference type="GO" id="GO:0000175">
    <property type="term" value="F:3'-5'-RNA exonuclease activity"/>
    <property type="evidence" value="ECO:0007669"/>
    <property type="project" value="TreeGrafter"/>
</dbReference>
<evidence type="ECO:0000259" key="3">
    <source>
        <dbReference type="Pfam" id="PF03372"/>
    </source>
</evidence>
<name>A0A0D6EL49_SPOSA</name>
<keyword evidence="2" id="KW-0812">Transmembrane</keyword>
<evidence type="ECO:0000313" key="5">
    <source>
        <dbReference type="Proteomes" id="UP000243876"/>
    </source>
</evidence>
<evidence type="ECO:0000313" key="4">
    <source>
        <dbReference type="EMBL" id="CEQ40478.1"/>
    </source>
</evidence>
<feature type="region of interest" description="Disordered" evidence="1">
    <location>
        <begin position="1"/>
        <end position="24"/>
    </location>
</feature>
<dbReference type="Proteomes" id="UP000243876">
    <property type="component" value="Unassembled WGS sequence"/>
</dbReference>
<dbReference type="CDD" id="cd09083">
    <property type="entry name" value="EEP-1"/>
    <property type="match status" value="1"/>
</dbReference>
<dbReference type="Pfam" id="PF03372">
    <property type="entry name" value="Exo_endo_phos"/>
    <property type="match status" value="1"/>
</dbReference>
<keyword evidence="5" id="KW-1185">Reference proteome</keyword>
<gene>
    <name evidence="4" type="primary">SPOSA6832_02089</name>
</gene>
<dbReference type="PANTHER" id="PTHR12121">
    <property type="entry name" value="CARBON CATABOLITE REPRESSOR PROTEIN 4"/>
    <property type="match status" value="1"/>
</dbReference>
<dbReference type="SUPFAM" id="SSF56219">
    <property type="entry name" value="DNase I-like"/>
    <property type="match status" value="1"/>
</dbReference>
<feature type="domain" description="Endonuclease/exonuclease/phosphatase" evidence="3">
    <location>
        <begin position="82"/>
        <end position="414"/>
    </location>
</feature>
<proteinExistence type="predicted"/>
<dbReference type="InterPro" id="IPR036691">
    <property type="entry name" value="Endo/exonu/phosph_ase_sf"/>
</dbReference>
<dbReference type="Gene3D" id="3.60.10.10">
    <property type="entry name" value="Endonuclease/exonuclease/phosphatase"/>
    <property type="match status" value="1"/>
</dbReference>
<protein>
    <submittedName>
        <fullName evidence="4">SPOSA6832_02089-mRNA-1:cds</fullName>
    </submittedName>
</protein>
<dbReference type="OrthoDB" id="276515at2759"/>
<dbReference type="AlphaFoldDB" id="A0A0D6EL49"/>
<accession>A0A0D6EL49</accession>
<sequence>MAEEGDKPLATSPSSSPGPWSSREANAPPPYVTVVVGSAAVALIAFLLLLWTDTVHLPHTPSSYYLATLMADPPPRTLRVGTFNIRYSPPASAVLQPLKSLAASVTTPKNVRSELEKWGERPWSERREKLVDQVLWSELDVVGYQEVLDHQLQDVEKLMGEEWAHVGVGRNDGKRAGEAVPIFYRRSRFDLISSKHAWLSPTPSKPGSRGWDAGQPRMVTLVRLRDKQSRLPAGEDYLFANTHWDDRGLEARTQSAELILSLVQEEAANKTQRGGPDPLVVLLGDLNSPAEEKGYRILTGNRPFGPINTFTGFVPSDIPKVIDFILLYANSAFAPPSPPPSTSSSETAILDADDPDEVLSTLNAVADAEEKQQQALVKQPRWKVARYGVVPNFFEDVGGRRPPGSSDALLVSDHRLVVVALEEVVAS</sequence>
<dbReference type="InterPro" id="IPR050410">
    <property type="entry name" value="CCR4/nocturin_mRNA_transcr"/>
</dbReference>
<evidence type="ECO:0000256" key="2">
    <source>
        <dbReference type="SAM" id="Phobius"/>
    </source>
</evidence>
<feature type="compositionally biased region" description="Low complexity" evidence="1">
    <location>
        <begin position="12"/>
        <end position="22"/>
    </location>
</feature>
<feature type="transmembrane region" description="Helical" evidence="2">
    <location>
        <begin position="31"/>
        <end position="51"/>
    </location>
</feature>
<organism evidence="4 5">
    <name type="scientific">Sporidiobolus salmonicolor</name>
    <name type="common">Yeast-like fungus</name>
    <name type="synonym">Sporobolomyces salmonicolor</name>
    <dbReference type="NCBI Taxonomy" id="5005"/>
    <lineage>
        <taxon>Eukaryota</taxon>
        <taxon>Fungi</taxon>
        <taxon>Dikarya</taxon>
        <taxon>Basidiomycota</taxon>
        <taxon>Pucciniomycotina</taxon>
        <taxon>Microbotryomycetes</taxon>
        <taxon>Sporidiobolales</taxon>
        <taxon>Sporidiobolaceae</taxon>
        <taxon>Sporobolomyces</taxon>
    </lineage>
</organism>
<dbReference type="EMBL" id="CENE01000007">
    <property type="protein sequence ID" value="CEQ40478.1"/>
    <property type="molecule type" value="Genomic_DNA"/>
</dbReference>
<keyword evidence="2" id="KW-1133">Transmembrane helix</keyword>